<keyword evidence="2" id="KW-0378">Hydrolase</keyword>
<dbReference type="PANTHER" id="PTHR43798:SF5">
    <property type="entry name" value="MONOACYLGLYCEROL LIPASE ABHD6"/>
    <property type="match status" value="1"/>
</dbReference>
<dbReference type="InterPro" id="IPR000073">
    <property type="entry name" value="AB_hydrolase_1"/>
</dbReference>
<dbReference type="SUPFAM" id="SSF53474">
    <property type="entry name" value="alpha/beta-Hydrolases"/>
    <property type="match status" value="1"/>
</dbReference>
<dbReference type="GO" id="GO:0047372">
    <property type="term" value="F:monoacylglycerol lipase activity"/>
    <property type="evidence" value="ECO:0007669"/>
    <property type="project" value="TreeGrafter"/>
</dbReference>
<gene>
    <name evidence="2" type="ORF">H9L09_09815</name>
</gene>
<dbReference type="AlphaFoldDB" id="A0A7G9RG43"/>
<reference evidence="2 3" key="1">
    <citation type="submission" date="2020-08" db="EMBL/GenBank/DDBJ databases">
        <title>Genome sequence of Nocardioides mesophilus KACC 16243T.</title>
        <authorList>
            <person name="Hyun D.-W."/>
            <person name="Bae J.-W."/>
        </authorList>
    </citation>
    <scope>NUCLEOTIDE SEQUENCE [LARGE SCALE GENOMIC DNA]</scope>
    <source>
        <strain evidence="2 3">KACC 16243</strain>
    </source>
</reference>
<dbReference type="RefSeq" id="WP_187580408.1">
    <property type="nucleotide sequence ID" value="NZ_CP060713.1"/>
</dbReference>
<dbReference type="PANTHER" id="PTHR43798">
    <property type="entry name" value="MONOACYLGLYCEROL LIPASE"/>
    <property type="match status" value="1"/>
</dbReference>
<protein>
    <submittedName>
        <fullName evidence="2">Alpha/beta fold hydrolase</fullName>
    </submittedName>
</protein>
<evidence type="ECO:0000259" key="1">
    <source>
        <dbReference type="Pfam" id="PF12697"/>
    </source>
</evidence>
<keyword evidence="3" id="KW-1185">Reference proteome</keyword>
<dbReference type="Gene3D" id="3.40.50.1820">
    <property type="entry name" value="alpha/beta hydrolase"/>
    <property type="match status" value="1"/>
</dbReference>
<proteinExistence type="predicted"/>
<accession>A0A7G9RG43</accession>
<evidence type="ECO:0000313" key="2">
    <source>
        <dbReference type="EMBL" id="QNN54568.1"/>
    </source>
</evidence>
<organism evidence="2 3">
    <name type="scientific">Nocardioides mesophilus</name>
    <dbReference type="NCBI Taxonomy" id="433659"/>
    <lineage>
        <taxon>Bacteria</taxon>
        <taxon>Bacillati</taxon>
        <taxon>Actinomycetota</taxon>
        <taxon>Actinomycetes</taxon>
        <taxon>Propionibacteriales</taxon>
        <taxon>Nocardioidaceae</taxon>
        <taxon>Nocardioides</taxon>
    </lineage>
</organism>
<dbReference type="EMBL" id="CP060713">
    <property type="protein sequence ID" value="QNN54568.1"/>
    <property type="molecule type" value="Genomic_DNA"/>
</dbReference>
<evidence type="ECO:0000313" key="3">
    <source>
        <dbReference type="Proteomes" id="UP000515947"/>
    </source>
</evidence>
<dbReference type="GO" id="GO:0046464">
    <property type="term" value="P:acylglycerol catabolic process"/>
    <property type="evidence" value="ECO:0007669"/>
    <property type="project" value="TreeGrafter"/>
</dbReference>
<dbReference type="Pfam" id="PF12697">
    <property type="entry name" value="Abhydrolase_6"/>
    <property type="match status" value="1"/>
</dbReference>
<dbReference type="KEGG" id="nmes:H9L09_09815"/>
<dbReference type="PRINTS" id="PR00111">
    <property type="entry name" value="ABHYDROLASE"/>
</dbReference>
<feature type="domain" description="AB hydrolase-1" evidence="1">
    <location>
        <begin position="19"/>
        <end position="248"/>
    </location>
</feature>
<dbReference type="InterPro" id="IPR029058">
    <property type="entry name" value="AB_hydrolase_fold"/>
</dbReference>
<dbReference type="GO" id="GO:0016020">
    <property type="term" value="C:membrane"/>
    <property type="evidence" value="ECO:0007669"/>
    <property type="project" value="TreeGrafter"/>
</dbReference>
<dbReference type="InterPro" id="IPR050266">
    <property type="entry name" value="AB_hydrolase_sf"/>
</dbReference>
<sequence length="258" mass="26874">MSASLPVPELFSAGQGPPVLLLHPLGVDRTVWSPVSAHWSGLTVLDYDLPGHGGAGTPTEAADLADLADQAAQLLRSADVGAAHVVGVSLGGLVGQALAAHSPDLVRSLVVVDAVAVYPPPMRQMWAERAALVRSEGMAPVVEPTLQLWFTEQARADDAPPVPAVRRLLGAMDPEGYARACELLASVDTRDLLGRIAAPTLVVCGDDDAPAFTAAAPELARAVPDGRLAWLPGLRHAGAFEQPERTAELLEEFFAGVG</sequence>
<dbReference type="Proteomes" id="UP000515947">
    <property type="component" value="Chromosome"/>
</dbReference>
<name>A0A7G9RG43_9ACTN</name>